<reference evidence="2 3" key="1">
    <citation type="submission" date="2024-09" db="EMBL/GenBank/DDBJ databases">
        <authorList>
            <person name="Makale K.P.P."/>
            <person name="Makhzoum A."/>
            <person name="Rantong G."/>
            <person name="Rahube T.O."/>
        </authorList>
    </citation>
    <scope>NUCLEOTIDE SEQUENCE [LARGE SCALE GENOMIC DNA]</scope>
    <source>
        <strain evidence="2 3">KM_D13</strain>
    </source>
</reference>
<dbReference type="RefSeq" id="WP_373952715.1">
    <property type="nucleotide sequence ID" value="NZ_JBHDLN010000007.1"/>
</dbReference>
<evidence type="ECO:0000313" key="3">
    <source>
        <dbReference type="Proteomes" id="UP001575622"/>
    </source>
</evidence>
<keyword evidence="1" id="KW-1133">Transmembrane helix</keyword>
<keyword evidence="1" id="KW-0812">Transmembrane</keyword>
<feature type="transmembrane region" description="Helical" evidence="1">
    <location>
        <begin position="6"/>
        <end position="24"/>
    </location>
</feature>
<evidence type="ECO:0000256" key="1">
    <source>
        <dbReference type="SAM" id="Phobius"/>
    </source>
</evidence>
<keyword evidence="1" id="KW-0472">Membrane</keyword>
<organism evidence="2 3">
    <name type="scientific">Paenibacillus oleatilyticus</name>
    <dbReference type="NCBI Taxonomy" id="2594886"/>
    <lineage>
        <taxon>Bacteria</taxon>
        <taxon>Bacillati</taxon>
        <taxon>Bacillota</taxon>
        <taxon>Bacilli</taxon>
        <taxon>Bacillales</taxon>
        <taxon>Paenibacillaceae</taxon>
        <taxon>Paenibacillus</taxon>
    </lineage>
</organism>
<sequence length="159" mass="18267">MNRFRLLLAIPLFFIAIVGVLIFFTDPFAPLRWYLGPQYTKDAKAFLSAVSDGDYERASKSLSRNPRADEPGDAVKTQWISAMHELKAQGFYPIEYGNLKVPHDREHMDGRADITFMEDGKRQSYYTILTFDLGGVHQACIFSPETKHTEAWNKINCHY</sequence>
<gene>
    <name evidence="2" type="ORF">ACEU3E_15880</name>
</gene>
<comment type="caution">
    <text evidence="2">The sequence shown here is derived from an EMBL/GenBank/DDBJ whole genome shotgun (WGS) entry which is preliminary data.</text>
</comment>
<dbReference type="Proteomes" id="UP001575622">
    <property type="component" value="Unassembled WGS sequence"/>
</dbReference>
<keyword evidence="3" id="KW-1185">Reference proteome</keyword>
<protein>
    <recommendedName>
        <fullName evidence="4">DUF4830 domain-containing protein</fullName>
    </recommendedName>
</protein>
<dbReference type="EMBL" id="JBHDLN010000007">
    <property type="protein sequence ID" value="MFB0843660.1"/>
    <property type="molecule type" value="Genomic_DNA"/>
</dbReference>
<accession>A0ABV4V0Q5</accession>
<evidence type="ECO:0000313" key="2">
    <source>
        <dbReference type="EMBL" id="MFB0843660.1"/>
    </source>
</evidence>
<evidence type="ECO:0008006" key="4">
    <source>
        <dbReference type="Google" id="ProtNLM"/>
    </source>
</evidence>
<proteinExistence type="predicted"/>
<name>A0ABV4V0Q5_9BACL</name>